<evidence type="ECO:0000313" key="7">
    <source>
        <dbReference type="EMBL" id="ARU60205.1"/>
    </source>
</evidence>
<keyword evidence="5 7" id="KW-0456">Lyase</keyword>
<dbReference type="Gene3D" id="1.10.275.10">
    <property type="entry name" value="Fumarase/aspartase (N-terminal domain)"/>
    <property type="match status" value="1"/>
</dbReference>
<dbReference type="EC" id="4.3.2.1" evidence="2"/>
<dbReference type="KEGG" id="tum:CBW65_03380"/>
<gene>
    <name evidence="7" type="ORF">CBW65_03380</name>
</gene>
<dbReference type="AlphaFoldDB" id="A0A1Y0IL27"/>
<dbReference type="PANTHER" id="PTHR43814:SF1">
    <property type="entry name" value="ARGININOSUCCINATE LYASE"/>
    <property type="match status" value="1"/>
</dbReference>
<dbReference type="PANTHER" id="PTHR43814">
    <property type="entry name" value="ARGININOSUCCINATE LYASE"/>
    <property type="match status" value="1"/>
</dbReference>
<feature type="domain" description="Fumarate lyase N-terminal" evidence="6">
    <location>
        <begin position="101"/>
        <end position="302"/>
    </location>
</feature>
<evidence type="ECO:0000256" key="2">
    <source>
        <dbReference type="ARBA" id="ARBA00012338"/>
    </source>
</evidence>
<dbReference type="InterPro" id="IPR000362">
    <property type="entry name" value="Fumarate_lyase_fam"/>
</dbReference>
<sequence length="499" mass="55751">MTKPSAPEQAALTGRISSGPSQLLHEEILEPQFVYELHNFLPWYILVEKVMTLEYERLGLVSAEARQEIGALLSEINSETITADPKANMSDIAFAIERFVETRMTQEAPAWHMDRSRNDFQACAQIMFGRDQLLQVIDELFRFSAALHQLAENTVDLPMPGYTHYQSAQVISPGFYLAAVNEQVLKTIARLTAVYDDINRCPLGSGAMAGLELGWNQQRMSDLLGFHEPVRHALTGVANREWSLRVAAELSTFSINLSRVVTDLIAWGSTEYGLIDLPDQLAGISSAMPQKKNFPILERIRGRIAHISAYYMDFAFAQRSTGYTNLVETSKEAGSNVLTMFKTMRSALKLFTSVIENLSFKEERMRAICEREYFGGFTLANMLALHGGVPYRKAQVLAGRYITAAIEKGLKPTQVDISLLHAAADALGLKATLSEEQLRQAFDTDYNLHVKKSVGATNPQRMRDLLAVQEAETGQLLQGINERKQAVQHAFSQVEELLK</sequence>
<dbReference type="Pfam" id="PF00206">
    <property type="entry name" value="Lyase_1"/>
    <property type="match status" value="1"/>
</dbReference>
<keyword evidence="8" id="KW-1185">Reference proteome</keyword>
<keyword evidence="4" id="KW-0028">Amino-acid biosynthesis</keyword>
<dbReference type="RefSeq" id="WP_087455592.1">
    <property type="nucleotide sequence ID" value="NZ_CP021434.1"/>
</dbReference>
<dbReference type="GO" id="GO:0004056">
    <property type="term" value="F:argininosuccinate lyase activity"/>
    <property type="evidence" value="ECO:0007669"/>
    <property type="project" value="UniProtKB-EC"/>
</dbReference>
<dbReference type="Proteomes" id="UP000195437">
    <property type="component" value="Chromosome"/>
</dbReference>
<accession>A0A1Y0IL27</accession>
<dbReference type="OrthoDB" id="9768878at2"/>
<dbReference type="InterPro" id="IPR008948">
    <property type="entry name" value="L-Aspartase-like"/>
</dbReference>
<dbReference type="GO" id="GO:0005829">
    <property type="term" value="C:cytosol"/>
    <property type="evidence" value="ECO:0007669"/>
    <property type="project" value="TreeGrafter"/>
</dbReference>
<dbReference type="InterPro" id="IPR022761">
    <property type="entry name" value="Fumarate_lyase_N"/>
</dbReference>
<dbReference type="PRINTS" id="PR00145">
    <property type="entry name" value="ARGSUCLYASE"/>
</dbReference>
<dbReference type="InterPro" id="IPR009049">
    <property type="entry name" value="Argininosuccinate_lyase"/>
</dbReference>
<evidence type="ECO:0000256" key="4">
    <source>
        <dbReference type="ARBA" id="ARBA00022605"/>
    </source>
</evidence>
<dbReference type="PRINTS" id="PR00149">
    <property type="entry name" value="FUMRATELYASE"/>
</dbReference>
<organism evidence="7 8">
    <name type="scientific">Tumebacillus avium</name>
    <dbReference type="NCBI Taxonomy" id="1903704"/>
    <lineage>
        <taxon>Bacteria</taxon>
        <taxon>Bacillati</taxon>
        <taxon>Bacillota</taxon>
        <taxon>Bacilli</taxon>
        <taxon>Bacillales</taxon>
        <taxon>Alicyclobacillaceae</taxon>
        <taxon>Tumebacillus</taxon>
    </lineage>
</organism>
<proteinExistence type="predicted"/>
<dbReference type="SUPFAM" id="SSF48557">
    <property type="entry name" value="L-aspartase-like"/>
    <property type="match status" value="1"/>
</dbReference>
<reference evidence="8" key="1">
    <citation type="submission" date="2017-05" db="EMBL/GenBank/DDBJ databases">
        <authorList>
            <person name="Sung H."/>
        </authorList>
    </citation>
    <scope>NUCLEOTIDE SEQUENCE [LARGE SCALE GENOMIC DNA]</scope>
    <source>
        <strain evidence="8">AR23208</strain>
    </source>
</reference>
<protein>
    <recommendedName>
        <fullName evidence="2">argininosuccinate lyase</fullName>
        <ecNumber evidence="2">4.3.2.1</ecNumber>
    </recommendedName>
</protein>
<evidence type="ECO:0000256" key="1">
    <source>
        <dbReference type="ARBA" id="ARBA00004941"/>
    </source>
</evidence>
<dbReference type="EMBL" id="CP021434">
    <property type="protein sequence ID" value="ARU60205.1"/>
    <property type="molecule type" value="Genomic_DNA"/>
</dbReference>
<evidence type="ECO:0000256" key="3">
    <source>
        <dbReference type="ARBA" id="ARBA00022571"/>
    </source>
</evidence>
<dbReference type="InterPro" id="IPR024083">
    <property type="entry name" value="Fumarase/histidase_N"/>
</dbReference>
<evidence type="ECO:0000256" key="5">
    <source>
        <dbReference type="ARBA" id="ARBA00023239"/>
    </source>
</evidence>
<keyword evidence="3" id="KW-0055">Arginine biosynthesis</keyword>
<dbReference type="Gene3D" id="1.20.200.10">
    <property type="entry name" value="Fumarase/aspartase (Central domain)"/>
    <property type="match status" value="1"/>
</dbReference>
<dbReference type="UniPathway" id="UPA00068">
    <property type="reaction ID" value="UER00114"/>
</dbReference>
<evidence type="ECO:0000259" key="6">
    <source>
        <dbReference type="Pfam" id="PF00206"/>
    </source>
</evidence>
<name>A0A1Y0IL27_9BACL</name>
<comment type="pathway">
    <text evidence="1">Amino-acid biosynthesis; L-arginine biosynthesis; L-arginine from L-ornithine and carbamoyl phosphate: step 3/3.</text>
</comment>
<dbReference type="GO" id="GO:0042450">
    <property type="term" value="P:L-arginine biosynthetic process via ornithine"/>
    <property type="evidence" value="ECO:0007669"/>
    <property type="project" value="InterPro"/>
</dbReference>
<dbReference type="Gene3D" id="1.10.40.30">
    <property type="entry name" value="Fumarase/aspartase (C-terminal domain)"/>
    <property type="match status" value="1"/>
</dbReference>
<evidence type="ECO:0000313" key="8">
    <source>
        <dbReference type="Proteomes" id="UP000195437"/>
    </source>
</evidence>